<keyword evidence="2" id="KW-1185">Reference proteome</keyword>
<dbReference type="PATRIC" id="fig|1121305.3.peg.2248"/>
<comment type="caution">
    <text evidence="1">The sequence shown here is derived from an EMBL/GenBank/DDBJ whole genome shotgun (WGS) entry which is preliminary data.</text>
</comment>
<gene>
    <name evidence="1" type="ORF">CLCOL_22440</name>
</gene>
<dbReference type="AlphaFoldDB" id="A0A151AKQ0"/>
<reference evidence="1 2" key="1">
    <citation type="submission" date="2016-02" db="EMBL/GenBank/DDBJ databases">
        <title>Genome sequence of Clostridium colicanis DSM 13634.</title>
        <authorList>
            <person name="Poehlein A."/>
            <person name="Daniel R."/>
        </authorList>
    </citation>
    <scope>NUCLEOTIDE SEQUENCE [LARGE SCALE GENOMIC DNA]</scope>
    <source>
        <strain evidence="1 2">DSM 13634</strain>
    </source>
</reference>
<organism evidence="1 2">
    <name type="scientific">Clostridium colicanis DSM 13634</name>
    <dbReference type="NCBI Taxonomy" id="1121305"/>
    <lineage>
        <taxon>Bacteria</taxon>
        <taxon>Bacillati</taxon>
        <taxon>Bacillota</taxon>
        <taxon>Clostridia</taxon>
        <taxon>Eubacteriales</taxon>
        <taxon>Clostridiaceae</taxon>
        <taxon>Clostridium</taxon>
    </lineage>
</organism>
<sequence>MSQALWKNRIKKGTYSPAAIRGKSGWTIYIIYKGEGV</sequence>
<accession>A0A151AKQ0</accession>
<dbReference type="EMBL" id="LTBB01000013">
    <property type="protein sequence ID" value="KYH28110.1"/>
    <property type="molecule type" value="Genomic_DNA"/>
</dbReference>
<dbReference type="Proteomes" id="UP000075374">
    <property type="component" value="Unassembled WGS sequence"/>
</dbReference>
<name>A0A151AKQ0_9CLOT</name>
<proteinExistence type="predicted"/>
<evidence type="ECO:0000313" key="2">
    <source>
        <dbReference type="Proteomes" id="UP000075374"/>
    </source>
</evidence>
<evidence type="ECO:0000313" key="1">
    <source>
        <dbReference type="EMBL" id="KYH28110.1"/>
    </source>
</evidence>
<protein>
    <submittedName>
        <fullName evidence="1">Uncharacterized protein</fullName>
    </submittedName>
</protein>